<organism evidence="1 2">
    <name type="scientific">Biformimicrobium ophioploci</name>
    <dbReference type="NCBI Taxonomy" id="3036711"/>
    <lineage>
        <taxon>Bacteria</taxon>
        <taxon>Pseudomonadati</taxon>
        <taxon>Pseudomonadota</taxon>
        <taxon>Gammaproteobacteria</taxon>
        <taxon>Cellvibrionales</taxon>
        <taxon>Microbulbiferaceae</taxon>
        <taxon>Biformimicrobium</taxon>
    </lineage>
</organism>
<evidence type="ECO:0000313" key="1">
    <source>
        <dbReference type="EMBL" id="GMG88760.1"/>
    </source>
</evidence>
<comment type="caution">
    <text evidence="1">The sequence shown here is derived from an EMBL/GenBank/DDBJ whole genome shotgun (WGS) entry which is preliminary data.</text>
</comment>
<accession>A0ABQ6M385</accession>
<evidence type="ECO:0000313" key="2">
    <source>
        <dbReference type="Proteomes" id="UP001224392"/>
    </source>
</evidence>
<dbReference type="Gene3D" id="1.10.340.20">
    <property type="entry name" value="Apc36109-like domain"/>
    <property type="match status" value="1"/>
</dbReference>
<gene>
    <name evidence="1" type="ORF">MNKW57_30810</name>
</gene>
<dbReference type="Proteomes" id="UP001224392">
    <property type="component" value="Unassembled WGS sequence"/>
</dbReference>
<name>A0ABQ6M385_9GAMM</name>
<protein>
    <submittedName>
        <fullName evidence="1">Uncharacterized protein</fullName>
    </submittedName>
</protein>
<dbReference type="InterPro" id="IPR023162">
    <property type="entry name" value="Apc36109-like_dom_sf"/>
</dbReference>
<keyword evidence="2" id="KW-1185">Reference proteome</keyword>
<proteinExistence type="predicted"/>
<sequence length="96" mass="10935">MGAKLTKKQLELYERLDEILFYKWDPIGINSDCLGRDEYRSYLPKIFQLVLEGESPESVAAHLTELAKTSMGLSSQSEHDLAVAKIMIGVREYLEL</sequence>
<reference evidence="1 2" key="1">
    <citation type="submission" date="2023-04" db="EMBL/GenBank/DDBJ databases">
        <title>Marinobulbifer ophiurae gen. nov., sp. Nov., isolate from tissue of brittle star Ophioplocus japonicus.</title>
        <authorList>
            <person name="Kawano K."/>
            <person name="Sawayama S."/>
            <person name="Nakagawa S."/>
        </authorList>
    </citation>
    <scope>NUCLEOTIDE SEQUENCE [LARGE SCALE GENOMIC DNA]</scope>
    <source>
        <strain evidence="1 2">NKW57</strain>
    </source>
</reference>
<dbReference type="EMBL" id="BSYJ01000010">
    <property type="protein sequence ID" value="GMG88760.1"/>
    <property type="molecule type" value="Genomic_DNA"/>
</dbReference>